<sequence>MASVNLISSNQIQNSPAASTNISFTFNTPMKLDQANYLIWRSQVLASIRGNRLEKLIDDSITPPSSHIAQRVGDDVRSVENSDFITWRSQDQVLLGWLLSSMSEGIISLVFNLETSREVWKAVKVQFGSQSKSRLLHLRYMMNFTRKDDIKITDYFIKMKTISDNMAAAGSALSNDDLILHVLSGLGPYYNSVATYITSQVGTGKMDLNEAYAMLLTQEARIEQQSHMLAGTDMKNNFEANFAQNRGPKKGNMFNEKGFGGYGYNSGSGNNYNSGFSNNSHYKGNFGTEFASTSFNNQFKGYQSRNPKPQWNASKPTCQISLRPGHIANICWKLEEFITSGNSKLIVGNGVGLCITYIGSDVLRMPDALNYSDLKLNNILVVPKITKNLISISQLTKDNNVVVEFTNSFCFVKDKVKNSVMLQGKAEKGLYRLLCVSSTKSSTSRSNQGLLTHVKSAVSNQSISMFSTVVSKFPNKIACCLHTEALCCQTPSGMLTIMVLHQRLGHPNTKVLSHVINSCSSLKNISGNKSIDSCDACKMEKMHKLHFPITETKTKNPLELLHIDLWGPSPTPSIQGYKYYVSFVDDFTRFTWIFPLKTKADTFQVFKIFKAQVEKQLDKPIKCLQSDWGGEYRSFVYFLHETRIQFRHSCPYTHNQNGLVERKHRHITELGLTLLAQAKLPIKFWWDSFHTATHIINRLPTPVLSMKTPYECLFHLLPDYHFLNTFGCACFPFLRDYNHHKLDFHTSKCVFLGYSPLHKGYKCLHPSGKIYIASHVLFYETSFPYSTDSHFLKSLPPKVSDFQYNSLQFYNISVPHSNLKRFEAAAADIDSHTSSSNHNIMLPSFSTHHVSSIDTISSPIIHTTSPITTPNTTSSPIIHYHSPESPITHHVPLHTSPSRPSLSSAHPMITIAKAGIFKPKAFLTAHNSLEPSSVDEALADPKWQAAMQLEYNALIQNKTWSLVPMDPAHKLVGCKWVFRTKYNPDGSVSKYKARLVAKSFHQTAGVDYSETYSPVVKSSTVRVIMSLAVMQGWNVRQIDINNAFLNGDLTEDVYMQQPEGFVSEGGYICKLNKALYSLKQAPRAWYDKLKGCYTDWNFTNSKADTSLFIRHDIKGIILVLIYVDDILVTGPDSVLLEAFITNLSKVFTLKDLGLVSYFLGIEVSYTNHGMHLSQTKYIKDLLAKASMQNCKETETPFSTGYKLERTAKCDQQTLELERGCQGSSCEPNSQQSRGL</sequence>
<dbReference type="EMBL" id="CM039176">
    <property type="protein sequence ID" value="KAH9712857.1"/>
    <property type="molecule type" value="Genomic_DNA"/>
</dbReference>
<gene>
    <name evidence="1" type="ORF">KPL71_020169</name>
</gene>
<evidence type="ECO:0000313" key="2">
    <source>
        <dbReference type="Proteomes" id="UP000829398"/>
    </source>
</evidence>
<proteinExistence type="predicted"/>
<protein>
    <submittedName>
        <fullName evidence="1">Retrovirus-related pol polyprotein from transposon RE1</fullName>
    </submittedName>
</protein>
<evidence type="ECO:0000313" key="1">
    <source>
        <dbReference type="EMBL" id="KAH9712857.1"/>
    </source>
</evidence>
<organism evidence="1 2">
    <name type="scientific">Citrus sinensis</name>
    <name type="common">Sweet orange</name>
    <name type="synonym">Citrus aurantium var. sinensis</name>
    <dbReference type="NCBI Taxonomy" id="2711"/>
    <lineage>
        <taxon>Eukaryota</taxon>
        <taxon>Viridiplantae</taxon>
        <taxon>Streptophyta</taxon>
        <taxon>Embryophyta</taxon>
        <taxon>Tracheophyta</taxon>
        <taxon>Spermatophyta</taxon>
        <taxon>Magnoliopsida</taxon>
        <taxon>eudicotyledons</taxon>
        <taxon>Gunneridae</taxon>
        <taxon>Pentapetalae</taxon>
        <taxon>rosids</taxon>
        <taxon>malvids</taxon>
        <taxon>Sapindales</taxon>
        <taxon>Rutaceae</taxon>
        <taxon>Aurantioideae</taxon>
        <taxon>Citrus</taxon>
    </lineage>
</organism>
<name>A0ACB8J521_CITSI</name>
<keyword evidence="2" id="KW-1185">Reference proteome</keyword>
<dbReference type="Proteomes" id="UP000829398">
    <property type="component" value="Chromosome 7"/>
</dbReference>
<comment type="caution">
    <text evidence="1">The sequence shown here is derived from an EMBL/GenBank/DDBJ whole genome shotgun (WGS) entry which is preliminary data.</text>
</comment>
<reference evidence="2" key="1">
    <citation type="journal article" date="2023" name="Hortic. Res.">
        <title>A chromosome-level phased genome enabling allele-level studies in sweet orange: a case study on citrus Huanglongbing tolerance.</title>
        <authorList>
            <person name="Wu B."/>
            <person name="Yu Q."/>
            <person name="Deng Z."/>
            <person name="Duan Y."/>
            <person name="Luo F."/>
            <person name="Gmitter F. Jr."/>
        </authorList>
    </citation>
    <scope>NUCLEOTIDE SEQUENCE [LARGE SCALE GENOMIC DNA]</scope>
    <source>
        <strain evidence="2">cv. Valencia</strain>
    </source>
</reference>
<accession>A0ACB8J521</accession>